<keyword evidence="7 10" id="KW-0411">Iron-sulfur</keyword>
<dbReference type="InterPro" id="IPR023170">
    <property type="entry name" value="HhH_base_excis_C"/>
</dbReference>
<dbReference type="CDD" id="cd00056">
    <property type="entry name" value="ENDO3c"/>
    <property type="match status" value="1"/>
</dbReference>
<keyword evidence="12" id="KW-0540">Nuclease</keyword>
<evidence type="ECO:0000256" key="2">
    <source>
        <dbReference type="ARBA" id="ARBA00022485"/>
    </source>
</evidence>
<proteinExistence type="inferred from homology"/>
<comment type="similarity">
    <text evidence="1 10">Belongs to the Nth/MutY family.</text>
</comment>
<accession>G8QSZ3</accession>
<dbReference type="InterPro" id="IPR003651">
    <property type="entry name" value="Endonuclease3_FeS-loop_motif"/>
</dbReference>
<dbReference type="Gene3D" id="1.10.340.30">
    <property type="entry name" value="Hypothetical protein, domain 2"/>
    <property type="match status" value="1"/>
</dbReference>
<dbReference type="AlphaFoldDB" id="G8QSZ3"/>
<keyword evidence="4 10" id="KW-0227">DNA damage</keyword>
<comment type="function">
    <text evidence="10">DNA repair enzyme that has both DNA N-glycosylase activity and AP-lyase activity. The DNA N-glycosylase activity releases various damaged pyrimidines from DNA by cleaving the N-glycosidic bond, leaving an AP (apurinic/apyrimidinic) site. The AP-lyase activity cleaves the phosphodiester bond 3' to the AP site by a beta-elimination, leaving a 3'-terminal unsaturated sugar and a product with a terminal 5'-phosphate.</text>
</comment>
<keyword evidence="10" id="KW-0456">Lyase</keyword>
<dbReference type="eggNOG" id="COG0177">
    <property type="taxonomic scope" value="Bacteria"/>
</dbReference>
<gene>
    <name evidence="10" type="primary">nth</name>
    <name evidence="12" type="ordered locus">SpiGrapes_0034</name>
</gene>
<evidence type="ECO:0000313" key="13">
    <source>
        <dbReference type="Proteomes" id="UP000005632"/>
    </source>
</evidence>
<dbReference type="EMBL" id="CP003155">
    <property type="protein sequence ID" value="AEV27898.1"/>
    <property type="molecule type" value="Genomic_DNA"/>
</dbReference>
<evidence type="ECO:0000313" key="12">
    <source>
        <dbReference type="EMBL" id="AEV27898.1"/>
    </source>
</evidence>
<reference evidence="12 13" key="1">
    <citation type="submission" date="2011-11" db="EMBL/GenBank/DDBJ databases">
        <title>Complete sequence of Spirochaeta sp. grapes.</title>
        <authorList>
            <consortium name="US DOE Joint Genome Institute"/>
            <person name="Lucas S."/>
            <person name="Han J."/>
            <person name="Lapidus A."/>
            <person name="Cheng J.-F."/>
            <person name="Goodwin L."/>
            <person name="Pitluck S."/>
            <person name="Peters L."/>
            <person name="Ovchinnikova G."/>
            <person name="Munk A.C."/>
            <person name="Detter J.C."/>
            <person name="Han C."/>
            <person name="Tapia R."/>
            <person name="Land M."/>
            <person name="Hauser L."/>
            <person name="Kyrpides N."/>
            <person name="Ivanova N."/>
            <person name="Pagani I."/>
            <person name="Ritalahtilisa K."/>
            <person name="Loeffler F."/>
            <person name="Woyke T."/>
        </authorList>
    </citation>
    <scope>NUCLEOTIDE SEQUENCE [LARGE SCALE GENOMIC DNA]</scope>
    <source>
        <strain evidence="13">ATCC BAA-1885 / DSM 22778 / Grapes</strain>
    </source>
</reference>
<keyword evidence="9 10" id="KW-0326">Glycosidase</keyword>
<dbReference type="HAMAP" id="MF_00942">
    <property type="entry name" value="Nth"/>
    <property type="match status" value="1"/>
</dbReference>
<evidence type="ECO:0000256" key="8">
    <source>
        <dbReference type="ARBA" id="ARBA00023204"/>
    </source>
</evidence>
<comment type="cofactor">
    <cofactor evidence="10">
        <name>[4Fe-4S] cluster</name>
        <dbReference type="ChEBI" id="CHEBI:49883"/>
    </cofactor>
    <text evidence="10">Binds 1 [4Fe-4S] cluster.</text>
</comment>
<dbReference type="EC" id="4.2.99.18" evidence="10"/>
<dbReference type="GO" id="GO:0046872">
    <property type="term" value="F:metal ion binding"/>
    <property type="evidence" value="ECO:0007669"/>
    <property type="project" value="UniProtKB-KW"/>
</dbReference>
<dbReference type="SUPFAM" id="SSF48150">
    <property type="entry name" value="DNA-glycosylase"/>
    <property type="match status" value="1"/>
</dbReference>
<evidence type="ECO:0000256" key="3">
    <source>
        <dbReference type="ARBA" id="ARBA00022723"/>
    </source>
</evidence>
<sequence>MTEKQQKTLAIFEILDNLYPQTIRFLNQTDPFRFMISVVLSAQTTDKTVNQVVVRLFEEYPTVESLAQASLPQVENIIHPTGFYRMKAKNIVACAQALVGKEIPSNIEELVKLPGVGRKTANCVIGEVFHRPAIIVDTHFGRVVYRLGLVSSKDPDKTEKEISLLLADTLHYRFSMAANLFGRTTCHAKKPSCPICPLVSLCPSADAFLQGSSKV</sequence>
<keyword evidence="12" id="KW-0255">Endonuclease</keyword>
<dbReference type="GO" id="GO:0051539">
    <property type="term" value="F:4 iron, 4 sulfur cluster binding"/>
    <property type="evidence" value="ECO:0007669"/>
    <property type="project" value="UniProtKB-UniRule"/>
</dbReference>
<evidence type="ECO:0000256" key="9">
    <source>
        <dbReference type="ARBA" id="ARBA00023295"/>
    </source>
</evidence>
<feature type="binding site" evidence="10">
    <location>
        <position position="202"/>
    </location>
    <ligand>
        <name>[4Fe-4S] cluster</name>
        <dbReference type="ChEBI" id="CHEBI:49883"/>
    </ligand>
</feature>
<keyword evidence="3 10" id="KW-0479">Metal-binding</keyword>
<keyword evidence="6 10" id="KW-0408">Iron</keyword>
<dbReference type="HOGENOM" id="CLU_012862_3_3_12"/>
<keyword evidence="13" id="KW-1185">Reference proteome</keyword>
<organism evidence="12 13">
    <name type="scientific">Sphaerochaeta pleomorpha (strain ATCC BAA-1885 / DSM 22778 / Grapes)</name>
    <dbReference type="NCBI Taxonomy" id="158190"/>
    <lineage>
        <taxon>Bacteria</taxon>
        <taxon>Pseudomonadati</taxon>
        <taxon>Spirochaetota</taxon>
        <taxon>Spirochaetia</taxon>
        <taxon>Spirochaetales</taxon>
        <taxon>Sphaerochaetaceae</taxon>
        <taxon>Sphaerochaeta</taxon>
    </lineage>
</organism>
<dbReference type="GO" id="GO:0140078">
    <property type="term" value="F:class I DNA-(apurinic or apyrimidinic site) endonuclease activity"/>
    <property type="evidence" value="ECO:0007669"/>
    <property type="project" value="UniProtKB-EC"/>
</dbReference>
<keyword evidence="10" id="KW-0238">DNA-binding</keyword>
<dbReference type="PANTHER" id="PTHR10359:SF18">
    <property type="entry name" value="ENDONUCLEASE III"/>
    <property type="match status" value="1"/>
</dbReference>
<dbReference type="Pfam" id="PF00633">
    <property type="entry name" value="HHH"/>
    <property type="match status" value="1"/>
</dbReference>
<evidence type="ECO:0000256" key="7">
    <source>
        <dbReference type="ARBA" id="ARBA00023014"/>
    </source>
</evidence>
<dbReference type="InterPro" id="IPR005759">
    <property type="entry name" value="Nth"/>
</dbReference>
<dbReference type="SMART" id="SM00525">
    <property type="entry name" value="FES"/>
    <property type="match status" value="1"/>
</dbReference>
<protein>
    <recommendedName>
        <fullName evidence="10">Endonuclease III</fullName>
        <ecNumber evidence="10">4.2.99.18</ecNumber>
    </recommendedName>
    <alternativeName>
        <fullName evidence="10">DNA-(apurinic or apyrimidinic site) lyase</fullName>
    </alternativeName>
</protein>
<dbReference type="FunFam" id="1.10.340.30:FF:000001">
    <property type="entry name" value="Endonuclease III"/>
    <property type="match status" value="1"/>
</dbReference>
<dbReference type="STRING" id="158190.SpiGrapes_0034"/>
<evidence type="ECO:0000256" key="5">
    <source>
        <dbReference type="ARBA" id="ARBA00022801"/>
    </source>
</evidence>
<keyword evidence="8 10" id="KW-0234">DNA repair</keyword>
<dbReference type="InterPro" id="IPR000445">
    <property type="entry name" value="HhH_motif"/>
</dbReference>
<evidence type="ECO:0000256" key="10">
    <source>
        <dbReference type="HAMAP-Rule" id="MF_00942"/>
    </source>
</evidence>
<feature type="binding site" evidence="10">
    <location>
        <position position="186"/>
    </location>
    <ligand>
        <name>[4Fe-4S] cluster</name>
        <dbReference type="ChEBI" id="CHEBI:49883"/>
    </ligand>
</feature>
<dbReference type="InterPro" id="IPR003265">
    <property type="entry name" value="HhH-GPD_domain"/>
</dbReference>
<dbReference type="Pfam" id="PF00730">
    <property type="entry name" value="HhH-GPD"/>
    <property type="match status" value="1"/>
</dbReference>
<dbReference type="SMART" id="SM00478">
    <property type="entry name" value="ENDO3c"/>
    <property type="match status" value="1"/>
</dbReference>
<feature type="binding site" evidence="10">
    <location>
        <position position="196"/>
    </location>
    <ligand>
        <name>[4Fe-4S] cluster</name>
        <dbReference type="ChEBI" id="CHEBI:49883"/>
    </ligand>
</feature>
<evidence type="ECO:0000259" key="11">
    <source>
        <dbReference type="SMART" id="SM00478"/>
    </source>
</evidence>
<feature type="binding site" evidence="10">
    <location>
        <position position="193"/>
    </location>
    <ligand>
        <name>[4Fe-4S] cluster</name>
        <dbReference type="ChEBI" id="CHEBI:49883"/>
    </ligand>
</feature>
<evidence type="ECO:0000256" key="4">
    <source>
        <dbReference type="ARBA" id="ARBA00022763"/>
    </source>
</evidence>
<keyword evidence="2 10" id="KW-0004">4Fe-4S</keyword>
<dbReference type="Proteomes" id="UP000005632">
    <property type="component" value="Chromosome"/>
</dbReference>
<dbReference type="Gene3D" id="1.10.1670.10">
    <property type="entry name" value="Helix-hairpin-Helix base-excision DNA repair enzymes (C-terminal)"/>
    <property type="match status" value="1"/>
</dbReference>
<evidence type="ECO:0000256" key="1">
    <source>
        <dbReference type="ARBA" id="ARBA00008343"/>
    </source>
</evidence>
<name>G8QSZ3_SPHPG</name>
<dbReference type="PIRSF" id="PIRSF001435">
    <property type="entry name" value="Nth"/>
    <property type="match status" value="1"/>
</dbReference>
<feature type="domain" description="HhH-GPD" evidence="11">
    <location>
        <begin position="40"/>
        <end position="184"/>
    </location>
</feature>
<dbReference type="InterPro" id="IPR011257">
    <property type="entry name" value="DNA_glycosylase"/>
</dbReference>
<comment type="catalytic activity">
    <reaction evidence="10">
        <text>2'-deoxyribonucleotide-(2'-deoxyribose 5'-phosphate)-2'-deoxyribonucleotide-DNA = a 3'-end 2'-deoxyribonucleotide-(2,3-dehydro-2,3-deoxyribose 5'-phosphate)-DNA + a 5'-end 5'-phospho-2'-deoxyribonucleoside-DNA + H(+)</text>
        <dbReference type="Rhea" id="RHEA:66592"/>
        <dbReference type="Rhea" id="RHEA-COMP:13180"/>
        <dbReference type="Rhea" id="RHEA-COMP:16897"/>
        <dbReference type="Rhea" id="RHEA-COMP:17067"/>
        <dbReference type="ChEBI" id="CHEBI:15378"/>
        <dbReference type="ChEBI" id="CHEBI:136412"/>
        <dbReference type="ChEBI" id="CHEBI:157695"/>
        <dbReference type="ChEBI" id="CHEBI:167181"/>
        <dbReference type="EC" id="4.2.99.18"/>
    </reaction>
</comment>
<dbReference type="RefSeq" id="WP_014268747.1">
    <property type="nucleotide sequence ID" value="NC_016633.1"/>
</dbReference>
<dbReference type="GO" id="GO:0006285">
    <property type="term" value="P:base-excision repair, AP site formation"/>
    <property type="evidence" value="ECO:0007669"/>
    <property type="project" value="TreeGrafter"/>
</dbReference>
<keyword evidence="5 10" id="KW-0378">Hydrolase</keyword>
<dbReference type="OrthoDB" id="9800977at2"/>
<dbReference type="GO" id="GO:0019104">
    <property type="term" value="F:DNA N-glycosylase activity"/>
    <property type="evidence" value="ECO:0007669"/>
    <property type="project" value="UniProtKB-UniRule"/>
</dbReference>
<evidence type="ECO:0000256" key="6">
    <source>
        <dbReference type="ARBA" id="ARBA00023004"/>
    </source>
</evidence>
<dbReference type="GO" id="GO:0003677">
    <property type="term" value="F:DNA binding"/>
    <property type="evidence" value="ECO:0007669"/>
    <property type="project" value="UniProtKB-UniRule"/>
</dbReference>
<dbReference type="KEGG" id="sgp:SpiGrapes_0034"/>
<dbReference type="PANTHER" id="PTHR10359">
    <property type="entry name" value="A/G-SPECIFIC ADENINE GLYCOSYLASE/ENDONUCLEASE III"/>
    <property type="match status" value="1"/>
</dbReference>